<evidence type="ECO:0000313" key="10">
    <source>
        <dbReference type="Ensembl" id="ENSSTUP00000016442.1"/>
    </source>
</evidence>
<reference evidence="10" key="2">
    <citation type="submission" date="2025-09" db="UniProtKB">
        <authorList>
            <consortium name="Ensembl"/>
        </authorList>
    </citation>
    <scope>IDENTIFICATION</scope>
</reference>
<evidence type="ECO:0000256" key="8">
    <source>
        <dbReference type="SAM" id="MobiDB-lite"/>
    </source>
</evidence>
<dbReference type="AlphaFoldDB" id="A0A673X658"/>
<evidence type="ECO:0000256" key="3">
    <source>
        <dbReference type="ARBA" id="ARBA00022771"/>
    </source>
</evidence>
<keyword evidence="2" id="KW-0479">Metal-binding</keyword>
<dbReference type="CDD" id="cd00202">
    <property type="entry name" value="ZnF_GATA"/>
    <property type="match status" value="2"/>
</dbReference>
<gene>
    <name evidence="10" type="primary">LOC115168784</name>
</gene>
<dbReference type="Gene3D" id="3.30.50.10">
    <property type="entry name" value="Erythroid Transcription Factor GATA-1, subunit A"/>
    <property type="match status" value="2"/>
</dbReference>
<dbReference type="PROSITE" id="PS00344">
    <property type="entry name" value="GATA_ZN_FINGER_1"/>
    <property type="match status" value="2"/>
</dbReference>
<evidence type="ECO:0000256" key="5">
    <source>
        <dbReference type="ARBA" id="ARBA00023159"/>
    </source>
</evidence>
<evidence type="ECO:0000256" key="7">
    <source>
        <dbReference type="PROSITE-ProRule" id="PRU00094"/>
    </source>
</evidence>
<accession>A0A673X658</accession>
<dbReference type="FunFam" id="3.30.50.10:FF:000002">
    <property type="entry name" value="Gata transcription factor gatad"/>
    <property type="match status" value="1"/>
</dbReference>
<keyword evidence="6" id="KW-0539">Nucleus</keyword>
<dbReference type="Ensembl" id="ENSSTUT00000017335.1">
    <property type="protein sequence ID" value="ENSSTUP00000016442.1"/>
    <property type="gene ID" value="ENSSTUG00000007487.1"/>
</dbReference>
<protein>
    <submittedName>
        <fullName evidence="10">Siderophore biosynthesis regulatory protein URBS1-like</fullName>
    </submittedName>
</protein>
<dbReference type="PRINTS" id="PR00619">
    <property type="entry name" value="GATAZNFINGER"/>
</dbReference>
<name>A0A673X658_SALTR</name>
<dbReference type="InterPro" id="IPR013088">
    <property type="entry name" value="Znf_NHR/GATA"/>
</dbReference>
<dbReference type="GO" id="GO:0045165">
    <property type="term" value="P:cell fate commitment"/>
    <property type="evidence" value="ECO:0007669"/>
    <property type="project" value="TreeGrafter"/>
</dbReference>
<dbReference type="GeneTree" id="ENSGT00940000166313"/>
<comment type="subcellular location">
    <subcellularLocation>
        <location evidence="1">Nucleus</location>
    </subcellularLocation>
</comment>
<feature type="region of interest" description="Disordered" evidence="8">
    <location>
        <begin position="629"/>
        <end position="658"/>
    </location>
</feature>
<dbReference type="PANTHER" id="PTHR10071">
    <property type="entry name" value="TRANSCRIPTION FACTOR GATA FAMILY MEMBER"/>
    <property type="match status" value="1"/>
</dbReference>
<keyword evidence="3 7" id="KW-0863">Zinc-finger</keyword>
<dbReference type="GO" id="GO:0000978">
    <property type="term" value="F:RNA polymerase II cis-regulatory region sequence-specific DNA binding"/>
    <property type="evidence" value="ECO:0007669"/>
    <property type="project" value="TreeGrafter"/>
</dbReference>
<dbReference type="GO" id="GO:0008270">
    <property type="term" value="F:zinc ion binding"/>
    <property type="evidence" value="ECO:0007669"/>
    <property type="project" value="UniProtKB-KW"/>
</dbReference>
<keyword evidence="11" id="KW-1185">Reference proteome</keyword>
<dbReference type="GO" id="GO:0045944">
    <property type="term" value="P:positive regulation of transcription by RNA polymerase II"/>
    <property type="evidence" value="ECO:0007669"/>
    <property type="project" value="TreeGrafter"/>
</dbReference>
<organism evidence="10 11">
    <name type="scientific">Salmo trutta</name>
    <name type="common">Brown trout</name>
    <dbReference type="NCBI Taxonomy" id="8032"/>
    <lineage>
        <taxon>Eukaryota</taxon>
        <taxon>Metazoa</taxon>
        <taxon>Chordata</taxon>
        <taxon>Craniata</taxon>
        <taxon>Vertebrata</taxon>
        <taxon>Euteleostomi</taxon>
        <taxon>Actinopterygii</taxon>
        <taxon>Neopterygii</taxon>
        <taxon>Teleostei</taxon>
        <taxon>Protacanthopterygii</taxon>
        <taxon>Salmoniformes</taxon>
        <taxon>Salmonidae</taxon>
        <taxon>Salmoninae</taxon>
        <taxon>Salmo</taxon>
    </lineage>
</organism>
<dbReference type="InterPro" id="IPR000679">
    <property type="entry name" value="Znf_GATA"/>
</dbReference>
<dbReference type="PANTHER" id="PTHR10071:SF281">
    <property type="entry name" value="BOX A-BINDING FACTOR-RELATED"/>
    <property type="match status" value="1"/>
</dbReference>
<feature type="domain" description="GATA-type" evidence="9">
    <location>
        <begin position="580"/>
        <end position="633"/>
    </location>
</feature>
<dbReference type="SMART" id="SM00401">
    <property type="entry name" value="ZnF_GATA"/>
    <property type="match status" value="2"/>
</dbReference>
<evidence type="ECO:0000256" key="2">
    <source>
        <dbReference type="ARBA" id="ARBA00022723"/>
    </source>
</evidence>
<reference evidence="10" key="1">
    <citation type="submission" date="2025-08" db="UniProtKB">
        <authorList>
            <consortium name="Ensembl"/>
        </authorList>
    </citation>
    <scope>IDENTIFICATION</scope>
</reference>
<dbReference type="Pfam" id="PF00320">
    <property type="entry name" value="GATA"/>
    <property type="match status" value="2"/>
</dbReference>
<keyword evidence="4" id="KW-0862">Zinc</keyword>
<evidence type="ECO:0000256" key="1">
    <source>
        <dbReference type="ARBA" id="ARBA00004123"/>
    </source>
</evidence>
<evidence type="ECO:0000313" key="11">
    <source>
        <dbReference type="Proteomes" id="UP000472277"/>
    </source>
</evidence>
<dbReference type="GO" id="GO:0000122">
    <property type="term" value="P:negative regulation of transcription by RNA polymerase II"/>
    <property type="evidence" value="ECO:0007669"/>
    <property type="project" value="TreeGrafter"/>
</dbReference>
<dbReference type="SUPFAM" id="SSF57716">
    <property type="entry name" value="Glucocorticoid receptor-like (DNA-binding domain)"/>
    <property type="match status" value="2"/>
</dbReference>
<dbReference type="InterPro" id="IPR039355">
    <property type="entry name" value="Transcription_factor_GATA"/>
</dbReference>
<proteinExistence type="predicted"/>
<feature type="domain" description="GATA-type" evidence="9">
    <location>
        <begin position="526"/>
        <end position="581"/>
    </location>
</feature>
<dbReference type="Proteomes" id="UP000472277">
    <property type="component" value="Chromosome 30"/>
</dbReference>
<dbReference type="GO" id="GO:0000981">
    <property type="term" value="F:DNA-binding transcription factor activity, RNA polymerase II-specific"/>
    <property type="evidence" value="ECO:0007669"/>
    <property type="project" value="TreeGrafter"/>
</dbReference>
<evidence type="ECO:0000256" key="6">
    <source>
        <dbReference type="ARBA" id="ARBA00023242"/>
    </source>
</evidence>
<dbReference type="GO" id="GO:0005634">
    <property type="term" value="C:nucleus"/>
    <property type="evidence" value="ECO:0007669"/>
    <property type="project" value="UniProtKB-SubCell"/>
</dbReference>
<dbReference type="PROSITE" id="PS50114">
    <property type="entry name" value="GATA_ZN_FINGER_2"/>
    <property type="match status" value="2"/>
</dbReference>
<keyword evidence="5" id="KW-0010">Activator</keyword>
<evidence type="ECO:0000256" key="4">
    <source>
        <dbReference type="ARBA" id="ARBA00022833"/>
    </source>
</evidence>
<sequence>MSNFTTEITSLDSVQYHRATASPESLQYHWANASPDSLQYHWANASPDSLQYHRAKASPDSLQYHRAKASPDSLQYHRVTASPDSLQYHRAKASPDSLQYHRATASPDSLQYHRAKASPDSLQYHWVTASPDSLQYHRAKASPESLQYHRATASPDSLQCPRAKASPDSLQCHWVTASPDSLQYHRAKASPDSLQYHRAKASPDSLQYHRATASPDSLQCHWVTASPDSLQYHRAKASPDSLQCHWVTASPDSLQYHRAKASPDSIQYHRATASPDSLQYHWANASPDSLQCPRAKASPDSLQYHWAKASPDSLQCPRAKASPDSLQYHRATASLSTDSLHQPYLSAESDLASLPPCISSCSHSQSAPSYGHGPGHVQGDSGGQSLSCFSSSWYNSPFSTTTTTSSSSFSSTKTPISSLTNPRAEYYSRGHGCQEITRLQEALKGERMSPSEDGVSSSFLTLNPAPGDGYPYSSQACGHPPLGFYSNSWLSGQGYSSASLCSSAGAGVYPTYCCSPKLRNKINLCPPDARECVDCGATSTPLWRRDGTGHYLCNACDLNHKMNSQNRPLTRPKKRLMSSKRAGTHCSNCQTSTTTLWRRNDSGKTVCNACGLYYKLHNINRPLTMKKEGIQTRNRKASSLNNKAKQKTGVLEAEPSQL</sequence>
<evidence type="ECO:0000259" key="9">
    <source>
        <dbReference type="PROSITE" id="PS50114"/>
    </source>
</evidence>